<comment type="caution">
    <text evidence="2">The sequence shown here is derived from an EMBL/GenBank/DDBJ whole genome shotgun (WGS) entry which is preliminary data.</text>
</comment>
<keyword evidence="1" id="KW-1133">Transmembrane helix</keyword>
<dbReference type="Proteomes" id="UP000482800">
    <property type="component" value="Unassembled WGS sequence"/>
</dbReference>
<evidence type="ECO:0000313" key="2">
    <source>
        <dbReference type="EMBL" id="GFJ78603.1"/>
    </source>
</evidence>
<organism evidence="2 3">
    <name type="scientific">Phytohabitans houttuyneae</name>
    <dbReference type="NCBI Taxonomy" id="1076126"/>
    <lineage>
        <taxon>Bacteria</taxon>
        <taxon>Bacillati</taxon>
        <taxon>Actinomycetota</taxon>
        <taxon>Actinomycetes</taxon>
        <taxon>Micromonosporales</taxon>
        <taxon>Micromonosporaceae</taxon>
    </lineage>
</organism>
<reference evidence="2 3" key="1">
    <citation type="submission" date="2020-03" db="EMBL/GenBank/DDBJ databases">
        <title>Whole genome shotgun sequence of Phytohabitans houttuyneae NBRC 108639.</title>
        <authorList>
            <person name="Komaki H."/>
            <person name="Tamura T."/>
        </authorList>
    </citation>
    <scope>NUCLEOTIDE SEQUENCE [LARGE SCALE GENOMIC DNA]</scope>
    <source>
        <strain evidence="2 3">NBRC 108639</strain>
    </source>
</reference>
<dbReference type="AlphaFoldDB" id="A0A6V8K0D9"/>
<keyword evidence="1" id="KW-0472">Membrane</keyword>
<reference evidence="2 3" key="2">
    <citation type="submission" date="2020-03" db="EMBL/GenBank/DDBJ databases">
        <authorList>
            <person name="Ichikawa N."/>
            <person name="Kimura A."/>
            <person name="Kitahashi Y."/>
            <person name="Uohara A."/>
        </authorList>
    </citation>
    <scope>NUCLEOTIDE SEQUENCE [LARGE SCALE GENOMIC DNA]</scope>
    <source>
        <strain evidence="2 3">NBRC 108639</strain>
    </source>
</reference>
<evidence type="ECO:0000313" key="3">
    <source>
        <dbReference type="Proteomes" id="UP000482800"/>
    </source>
</evidence>
<name>A0A6V8K0D9_9ACTN</name>
<evidence type="ECO:0000256" key="1">
    <source>
        <dbReference type="SAM" id="Phobius"/>
    </source>
</evidence>
<dbReference type="EMBL" id="BLPF01000001">
    <property type="protein sequence ID" value="GFJ78603.1"/>
    <property type="molecule type" value="Genomic_DNA"/>
</dbReference>
<gene>
    <name evidence="2" type="ORF">Phou_027830</name>
</gene>
<sequence>MVTGEALVELTAVSALMVIAGSVVFGMLVLAAIAERPRRQPRPDPAKLSAAARELARHAGHAHAVAGLAAAAAIEARERLANAEADREEAWRAQEEAGFAYQGAWREAQAARTERAGQDVPATVDLELVAAGDVEGADTERQRDVSRAALAAYRRGELSVDELRAVWRQAGDWDPDVEERERRADHLRAEELAARRAYERAALVARQAAEALWDAEAQSRAMAGEARAAAAEAHEALLVTQRFTGKRKGKTRKRKAGKGK</sequence>
<protein>
    <submittedName>
        <fullName evidence="2">Uncharacterized protein</fullName>
    </submittedName>
</protein>
<keyword evidence="3" id="KW-1185">Reference proteome</keyword>
<keyword evidence="1" id="KW-0812">Transmembrane</keyword>
<proteinExistence type="predicted"/>
<accession>A0A6V8K0D9</accession>
<feature type="transmembrane region" description="Helical" evidence="1">
    <location>
        <begin position="12"/>
        <end position="33"/>
    </location>
</feature>